<keyword evidence="2" id="KW-1185">Reference proteome</keyword>
<protein>
    <submittedName>
        <fullName evidence="1">Uncharacterized protein</fullName>
    </submittedName>
</protein>
<evidence type="ECO:0000313" key="2">
    <source>
        <dbReference type="Proteomes" id="UP001341840"/>
    </source>
</evidence>
<organism evidence="1 2">
    <name type="scientific">Stylosanthes scabra</name>
    <dbReference type="NCBI Taxonomy" id="79078"/>
    <lineage>
        <taxon>Eukaryota</taxon>
        <taxon>Viridiplantae</taxon>
        <taxon>Streptophyta</taxon>
        <taxon>Embryophyta</taxon>
        <taxon>Tracheophyta</taxon>
        <taxon>Spermatophyta</taxon>
        <taxon>Magnoliopsida</taxon>
        <taxon>eudicotyledons</taxon>
        <taxon>Gunneridae</taxon>
        <taxon>Pentapetalae</taxon>
        <taxon>rosids</taxon>
        <taxon>fabids</taxon>
        <taxon>Fabales</taxon>
        <taxon>Fabaceae</taxon>
        <taxon>Papilionoideae</taxon>
        <taxon>50 kb inversion clade</taxon>
        <taxon>dalbergioids sensu lato</taxon>
        <taxon>Dalbergieae</taxon>
        <taxon>Pterocarpus clade</taxon>
        <taxon>Stylosanthes</taxon>
    </lineage>
</organism>
<name>A0ABU6W4I4_9FABA</name>
<reference evidence="1 2" key="1">
    <citation type="journal article" date="2023" name="Plants (Basel)">
        <title>Bridging the Gap: Combining Genomics and Transcriptomics Approaches to Understand Stylosanthes scabra, an Orphan Legume from the Brazilian Caatinga.</title>
        <authorList>
            <person name="Ferreira-Neto J.R.C."/>
            <person name="da Silva M.D."/>
            <person name="Binneck E."/>
            <person name="de Melo N.F."/>
            <person name="da Silva R.H."/>
            <person name="de Melo A.L.T.M."/>
            <person name="Pandolfi V."/>
            <person name="Bustamante F.O."/>
            <person name="Brasileiro-Vidal A.C."/>
            <person name="Benko-Iseppon A.M."/>
        </authorList>
    </citation>
    <scope>NUCLEOTIDE SEQUENCE [LARGE SCALE GENOMIC DNA]</scope>
    <source>
        <tissue evidence="1">Leaves</tissue>
    </source>
</reference>
<evidence type="ECO:0000313" key="1">
    <source>
        <dbReference type="EMBL" id="MED6180321.1"/>
    </source>
</evidence>
<dbReference type="Proteomes" id="UP001341840">
    <property type="component" value="Unassembled WGS sequence"/>
</dbReference>
<dbReference type="EMBL" id="JASCZI010181263">
    <property type="protein sequence ID" value="MED6180321.1"/>
    <property type="molecule type" value="Genomic_DNA"/>
</dbReference>
<comment type="caution">
    <text evidence="1">The sequence shown here is derived from an EMBL/GenBank/DDBJ whole genome shotgun (WGS) entry which is preliminary data.</text>
</comment>
<proteinExistence type="predicted"/>
<sequence length="104" mass="11748">MTNHLWMDLSSIKGFATVYWIAACTRWNLNSDTYLSRLITPGHLQMSFGRINFNNETSNPKVPSRLKAVINTAQLGFSNITSIEFHFKSTYSFSLVSPKEPSTA</sequence>
<gene>
    <name evidence="1" type="ORF">PIB30_009109</name>
</gene>
<accession>A0ABU6W4I4</accession>